<dbReference type="InterPro" id="IPR025827">
    <property type="entry name" value="Zn_ribbon_recom_dom"/>
</dbReference>
<dbReference type="Pfam" id="PF00239">
    <property type="entry name" value="Resolvase"/>
    <property type="match status" value="1"/>
</dbReference>
<dbReference type="AlphaFoldDB" id="A0A844C9D9"/>
<dbReference type="Gene3D" id="3.90.1750.20">
    <property type="entry name" value="Putative Large Serine Recombinase, Chain B, Domain 2"/>
    <property type="match status" value="1"/>
</dbReference>
<sequence>MTSKKVKVLTIPARRQVKTEEHQNEANKLRVAAYCRVSTESEEQAGSFTTQVNHYTNFISRNPEWQLIDIYADEGITGTNTKNRKEFNRMIDECMAGRIDLIITKSISRFARNTVDCLNYIRQLKEKRVAVYFEKENINTLDSTGEVLITIMASLAQQESESISKNVTMGLRYRYQEGQVFVNHRKFLGYTVDQEGKLIINPKQSWIIKRIFKEYLEGKGTGIIARKLMEDKVPTATGILKWTSNDINRIIANEKYMGDALLQKTYTVDCLTKKRVPNDGSVPQYYIEDNHEAIVSKEIYNLAQKEKARRSNLYSGKKKKHRLYQGKFALTGITQCGKCADIFRRITWTYKGKKTYVWRCVTRVEKLCECESRTINEEDLHKIIVEAINQYMANKSEAEKNIELIIRDMLDKKYDEPFDDIEEELHQLQKKLLDNLSDETHDQIVDKLEAMRKVKQDILVKNASREEKRKRLADIKAFLKSAHTDIEEYEESLVTRLVKNVVIHDEKVEVELKTGDTIEVMQ</sequence>
<name>A0A844C9D9_9LACT</name>
<dbReference type="SMART" id="SM00857">
    <property type="entry name" value="Resolvase"/>
    <property type="match status" value="1"/>
</dbReference>
<organism evidence="3 4">
    <name type="scientific">Fundicoccus ignavus</name>
    <dbReference type="NCBI Taxonomy" id="2664442"/>
    <lineage>
        <taxon>Bacteria</taxon>
        <taxon>Bacillati</taxon>
        <taxon>Bacillota</taxon>
        <taxon>Bacilli</taxon>
        <taxon>Lactobacillales</taxon>
        <taxon>Aerococcaceae</taxon>
        <taxon>Fundicoccus</taxon>
    </lineage>
</organism>
<dbReference type="InterPro" id="IPR036162">
    <property type="entry name" value="Resolvase-like_N_sf"/>
</dbReference>
<dbReference type="InterPro" id="IPR038109">
    <property type="entry name" value="DNA_bind_recomb_sf"/>
</dbReference>
<dbReference type="PANTHER" id="PTHR30461:SF23">
    <property type="entry name" value="DNA RECOMBINASE-RELATED"/>
    <property type="match status" value="1"/>
</dbReference>
<dbReference type="EMBL" id="WJQT01000006">
    <property type="protein sequence ID" value="MRJ47067.1"/>
    <property type="molecule type" value="Genomic_DNA"/>
</dbReference>
<evidence type="ECO:0000259" key="1">
    <source>
        <dbReference type="PROSITE" id="PS51736"/>
    </source>
</evidence>
<protein>
    <submittedName>
        <fullName evidence="3">Recombinase family protein</fullName>
    </submittedName>
</protein>
<comment type="caution">
    <text evidence="3">The sequence shown here is derived from an EMBL/GenBank/DDBJ whole genome shotgun (WGS) entry which is preliminary data.</text>
</comment>
<dbReference type="InterPro" id="IPR011109">
    <property type="entry name" value="DNA_bind_recombinase_dom"/>
</dbReference>
<dbReference type="InterPro" id="IPR006119">
    <property type="entry name" value="Resolv_N"/>
</dbReference>
<dbReference type="Proteomes" id="UP000440066">
    <property type="component" value="Unassembled WGS sequence"/>
</dbReference>
<reference evidence="3 4" key="1">
    <citation type="submission" date="2019-11" db="EMBL/GenBank/DDBJ databases">
        <title>Characterisation of Fundicoccus ignavus gen. nov. sp. nov., a novel genus of the family Aerococcaceae from bulk tank milk.</title>
        <authorList>
            <person name="Siebert A."/>
            <person name="Huptas C."/>
            <person name="Wenning M."/>
            <person name="Scherer S."/>
            <person name="Doll E.V."/>
        </authorList>
    </citation>
    <scope>NUCLEOTIDE SEQUENCE [LARGE SCALE GENOMIC DNA]</scope>
    <source>
        <strain evidence="3 4">DSM 109652</strain>
    </source>
</reference>
<dbReference type="PROSITE" id="PS51737">
    <property type="entry name" value="RECOMBINASE_DNA_BIND"/>
    <property type="match status" value="1"/>
</dbReference>
<dbReference type="Gene3D" id="3.40.50.1390">
    <property type="entry name" value="Resolvase, N-terminal catalytic domain"/>
    <property type="match status" value="1"/>
</dbReference>
<feature type="domain" description="Recombinase" evidence="2">
    <location>
        <begin position="187"/>
        <end position="313"/>
    </location>
</feature>
<feature type="domain" description="Resolvase/invertase-type recombinase catalytic" evidence="1">
    <location>
        <begin position="30"/>
        <end position="178"/>
    </location>
</feature>
<dbReference type="PANTHER" id="PTHR30461">
    <property type="entry name" value="DNA-INVERTASE FROM LAMBDOID PROPHAGE"/>
    <property type="match status" value="1"/>
</dbReference>
<evidence type="ECO:0000313" key="3">
    <source>
        <dbReference type="EMBL" id="MRJ47067.1"/>
    </source>
</evidence>
<dbReference type="PROSITE" id="PS51736">
    <property type="entry name" value="RECOMBINASES_3"/>
    <property type="match status" value="1"/>
</dbReference>
<dbReference type="GO" id="GO:0000150">
    <property type="term" value="F:DNA strand exchange activity"/>
    <property type="evidence" value="ECO:0007669"/>
    <property type="project" value="InterPro"/>
</dbReference>
<dbReference type="Pfam" id="PF07508">
    <property type="entry name" value="Recombinase"/>
    <property type="match status" value="1"/>
</dbReference>
<proteinExistence type="predicted"/>
<dbReference type="SUPFAM" id="SSF53041">
    <property type="entry name" value="Resolvase-like"/>
    <property type="match status" value="1"/>
</dbReference>
<gene>
    <name evidence="3" type="ORF">GF867_05780</name>
</gene>
<dbReference type="GO" id="GO:0003677">
    <property type="term" value="F:DNA binding"/>
    <property type="evidence" value="ECO:0007669"/>
    <property type="project" value="InterPro"/>
</dbReference>
<dbReference type="RefSeq" id="WP_366927761.1">
    <property type="nucleotide sequence ID" value="NZ_WJQT01000006.1"/>
</dbReference>
<evidence type="ECO:0000259" key="2">
    <source>
        <dbReference type="PROSITE" id="PS51737"/>
    </source>
</evidence>
<dbReference type="InterPro" id="IPR050639">
    <property type="entry name" value="SSR_resolvase"/>
</dbReference>
<evidence type="ECO:0000313" key="4">
    <source>
        <dbReference type="Proteomes" id="UP000440066"/>
    </source>
</evidence>
<dbReference type="Pfam" id="PF13408">
    <property type="entry name" value="Zn_ribbon_recom"/>
    <property type="match status" value="1"/>
</dbReference>
<accession>A0A844C9D9</accession>
<dbReference type="CDD" id="cd00338">
    <property type="entry name" value="Ser_Recombinase"/>
    <property type="match status" value="1"/>
</dbReference>